<sequence length="599" mass="68319">MANLANSVSLPQLTKKVNFDNWSVQMRALLGSQDVWDVVESGYEEPTDDEAQTVAQLAALKKTRVKDKSALYILYRAVDESGFEKIVNAKSSKEAWQILEKVYKGDNRVKQVRLQTLRGEFESLKMEEKERVTEYISRVEAVANQICRNGEELPASRVVEKILRSLTDDFESIVCVIEESKDLSKLSVEELAGSLEAHEQRRRKLYQPLDQALQAKFDLRRGARNTQGRGDPGGRGQGRRGQGQSDYEDEEEQTGWQNWRGRGQWKGRGDRSSVECFRCGKHGHYAYDCRSAECYNCGKLGHIAKYCRAEKKEEMNLHTEEAEKESEELGILLMARSPDAALPRKSPNTALRSWRSNAELRPSCVKMWKPDAEMRSRCEELWRSDVETHPNYAKSWRSDSPERCLVSLYSSKEHAESVVDSSTESSMVSSVKILTDSAEEQLESPKSPSEKVGNLDYVSVGKFQEVLAELDRERQGRVAAESAMLELQVSLKQLKMLDQDTTEKHNEFDHLGDDIFCDKKEMTKQLEETTKENNGLRSEKNLEKRKDEDVDRNPISDKSNMVKKKTTKVKKKTTEAKEMLAMKKLKDPSINGRSKFDVG</sequence>
<feature type="domain" description="CCHC-type" evidence="3">
    <location>
        <begin position="276"/>
        <end position="291"/>
    </location>
</feature>
<evidence type="ECO:0000259" key="3">
    <source>
        <dbReference type="PROSITE" id="PS50158"/>
    </source>
</evidence>
<evidence type="ECO:0000313" key="5">
    <source>
        <dbReference type="Proteomes" id="UP000743370"/>
    </source>
</evidence>
<feature type="compositionally biased region" description="Basic residues" evidence="2">
    <location>
        <begin position="561"/>
        <end position="571"/>
    </location>
</feature>
<dbReference type="InterPro" id="IPR001878">
    <property type="entry name" value="Znf_CCHC"/>
</dbReference>
<evidence type="ECO:0000256" key="1">
    <source>
        <dbReference type="PROSITE-ProRule" id="PRU00047"/>
    </source>
</evidence>
<feature type="region of interest" description="Disordered" evidence="2">
    <location>
        <begin position="220"/>
        <end position="271"/>
    </location>
</feature>
<dbReference type="PANTHER" id="PTHR35317:SF28">
    <property type="entry name" value="ZINC FINGER, CCHC-TYPE, RIBONUCLEASE H-LIKE DOMAIN, GAG-PRE-INTEGRASE DOMAIN PROTEIN-RELATED"/>
    <property type="match status" value="1"/>
</dbReference>
<feature type="domain" description="CCHC-type" evidence="3">
    <location>
        <begin position="294"/>
        <end position="308"/>
    </location>
</feature>
<dbReference type="EMBL" id="JABFOF010000006">
    <property type="protein sequence ID" value="KAG2396300.1"/>
    <property type="molecule type" value="Genomic_DNA"/>
</dbReference>
<dbReference type="PROSITE" id="PS50158">
    <property type="entry name" value="ZF_CCHC"/>
    <property type="match status" value="2"/>
</dbReference>
<feature type="compositionally biased region" description="Gly residues" evidence="2">
    <location>
        <begin position="230"/>
        <end position="241"/>
    </location>
</feature>
<dbReference type="SUPFAM" id="SSF57756">
    <property type="entry name" value="Retrovirus zinc finger-like domains"/>
    <property type="match status" value="1"/>
</dbReference>
<reference evidence="4 5" key="1">
    <citation type="submission" date="2020-05" db="EMBL/GenBank/DDBJ databases">
        <title>Vigna angularis (adzuki bean) Var. LongXiaoDou No. 4 denovo assembly.</title>
        <authorList>
            <person name="Xiang H."/>
        </authorList>
    </citation>
    <scope>NUCLEOTIDE SEQUENCE [LARGE SCALE GENOMIC DNA]</scope>
    <source>
        <tissue evidence="4">Leaf</tissue>
    </source>
</reference>
<proteinExistence type="predicted"/>
<gene>
    <name evidence="4" type="ORF">HKW66_Vig0063240</name>
</gene>
<dbReference type="Pfam" id="PF14223">
    <property type="entry name" value="Retrotran_gag_2"/>
    <property type="match status" value="1"/>
</dbReference>
<protein>
    <recommendedName>
        <fullName evidence="3">CCHC-type domain-containing protein</fullName>
    </recommendedName>
</protein>
<name>A0A8T0K977_PHAAN</name>
<dbReference type="SMART" id="SM00343">
    <property type="entry name" value="ZnF_C2HC"/>
    <property type="match status" value="2"/>
</dbReference>
<dbReference type="GO" id="GO:0003676">
    <property type="term" value="F:nucleic acid binding"/>
    <property type="evidence" value="ECO:0007669"/>
    <property type="project" value="InterPro"/>
</dbReference>
<feature type="compositionally biased region" description="Basic and acidic residues" evidence="2">
    <location>
        <begin position="537"/>
        <end position="555"/>
    </location>
</feature>
<dbReference type="InterPro" id="IPR036875">
    <property type="entry name" value="Znf_CCHC_sf"/>
</dbReference>
<dbReference type="Proteomes" id="UP000743370">
    <property type="component" value="Unassembled WGS sequence"/>
</dbReference>
<dbReference type="PANTHER" id="PTHR35317">
    <property type="entry name" value="OS04G0629600 PROTEIN"/>
    <property type="match status" value="1"/>
</dbReference>
<keyword evidence="1" id="KW-0863">Zinc-finger</keyword>
<feature type="region of interest" description="Disordered" evidence="2">
    <location>
        <begin position="526"/>
        <end position="599"/>
    </location>
</feature>
<dbReference type="Gene3D" id="4.10.60.10">
    <property type="entry name" value="Zinc finger, CCHC-type"/>
    <property type="match status" value="1"/>
</dbReference>
<feature type="compositionally biased region" description="Basic and acidic residues" evidence="2">
    <location>
        <begin position="572"/>
        <end position="587"/>
    </location>
</feature>
<evidence type="ECO:0000313" key="4">
    <source>
        <dbReference type="EMBL" id="KAG2396300.1"/>
    </source>
</evidence>
<dbReference type="GO" id="GO:0008270">
    <property type="term" value="F:zinc ion binding"/>
    <property type="evidence" value="ECO:0007669"/>
    <property type="project" value="UniProtKB-KW"/>
</dbReference>
<dbReference type="Pfam" id="PF00098">
    <property type="entry name" value="zf-CCHC"/>
    <property type="match status" value="2"/>
</dbReference>
<evidence type="ECO:0000256" key="2">
    <source>
        <dbReference type="SAM" id="MobiDB-lite"/>
    </source>
</evidence>
<comment type="caution">
    <text evidence="4">The sequence shown here is derived from an EMBL/GenBank/DDBJ whole genome shotgun (WGS) entry which is preliminary data.</text>
</comment>
<accession>A0A8T0K977</accession>
<dbReference type="AlphaFoldDB" id="A0A8T0K977"/>
<keyword evidence="1" id="KW-0479">Metal-binding</keyword>
<keyword evidence="1" id="KW-0862">Zinc</keyword>
<organism evidence="4 5">
    <name type="scientific">Phaseolus angularis</name>
    <name type="common">Azuki bean</name>
    <name type="synonym">Vigna angularis</name>
    <dbReference type="NCBI Taxonomy" id="3914"/>
    <lineage>
        <taxon>Eukaryota</taxon>
        <taxon>Viridiplantae</taxon>
        <taxon>Streptophyta</taxon>
        <taxon>Embryophyta</taxon>
        <taxon>Tracheophyta</taxon>
        <taxon>Spermatophyta</taxon>
        <taxon>Magnoliopsida</taxon>
        <taxon>eudicotyledons</taxon>
        <taxon>Gunneridae</taxon>
        <taxon>Pentapetalae</taxon>
        <taxon>rosids</taxon>
        <taxon>fabids</taxon>
        <taxon>Fabales</taxon>
        <taxon>Fabaceae</taxon>
        <taxon>Papilionoideae</taxon>
        <taxon>50 kb inversion clade</taxon>
        <taxon>NPAAA clade</taxon>
        <taxon>indigoferoid/millettioid clade</taxon>
        <taxon>Phaseoleae</taxon>
        <taxon>Vigna</taxon>
    </lineage>
</organism>